<keyword evidence="4" id="KW-0677">Repeat</keyword>
<feature type="compositionally biased region" description="Low complexity" evidence="9">
    <location>
        <begin position="9"/>
        <end position="27"/>
    </location>
</feature>
<keyword evidence="3" id="KW-0963">Cytoplasm</keyword>
<dbReference type="STRING" id="32264.T1KHA5"/>
<dbReference type="PANTHER" id="PTHR16056:SF16">
    <property type="entry name" value="REGULATOR OF MICROTUBULE DYNAMICS PROTEIN 1"/>
    <property type="match status" value="1"/>
</dbReference>
<dbReference type="Gene3D" id="1.25.40.10">
    <property type="entry name" value="Tetratricopeptide repeat domain"/>
    <property type="match status" value="2"/>
</dbReference>
<reference evidence="10" key="2">
    <citation type="submission" date="2015-06" db="UniProtKB">
        <authorList>
            <consortium name="EnsemblMetazoa"/>
        </authorList>
    </citation>
    <scope>IDENTIFICATION</scope>
</reference>
<dbReference type="EnsemblMetazoa" id="tetur11g03670.1">
    <property type="protein sequence ID" value="tetur11g03670.1"/>
    <property type="gene ID" value="tetur11g03670"/>
</dbReference>
<dbReference type="PANTHER" id="PTHR16056">
    <property type="entry name" value="REGULATOR OF MICROTUBULE DYNAMICS PROTEIN"/>
    <property type="match status" value="1"/>
</dbReference>
<dbReference type="HOGENOM" id="CLU_046369_1_0_1"/>
<sequence length="280" mass="31671">MSDSKANETTATTASTTTTTTSTTATTEPAIVPANVPVEKTYEQWLAEIDKESENVDSDKDALLLKTKELYNLFNGESNAAILWRVARDAHRAASVAEAAGDKDKQKGLLQEAESFIKKALALDNSNPEYHAWAAFIVGKLSDFAGRKERIQRGYEMQHHLEEAIRLKTTDAGVYFSYGRWCMEVAKLSWVERNLAAALFSKPPEATYQDAVNKFIEADKMRPDWRANYFWMAKCYINMKNNKKAIECLDIGVKCTPRDEEDLIVENELVTLQKKYASYR</sequence>
<comment type="subunit">
    <text evidence="2">Interacts with microtubules.</text>
</comment>
<evidence type="ECO:0000256" key="8">
    <source>
        <dbReference type="ARBA" id="ARBA00041958"/>
    </source>
</evidence>
<dbReference type="InterPro" id="IPR049039">
    <property type="entry name" value="RMD1-3_a_helical_rpt"/>
</dbReference>
<gene>
    <name evidence="10" type="primary">107364007</name>
</gene>
<evidence type="ECO:0000313" key="11">
    <source>
        <dbReference type="Proteomes" id="UP000015104"/>
    </source>
</evidence>
<dbReference type="SUPFAM" id="SSF48452">
    <property type="entry name" value="TPR-like"/>
    <property type="match status" value="1"/>
</dbReference>
<evidence type="ECO:0000256" key="4">
    <source>
        <dbReference type="ARBA" id="ARBA00022737"/>
    </source>
</evidence>
<dbReference type="GO" id="GO:0005739">
    <property type="term" value="C:mitochondrion"/>
    <property type="evidence" value="ECO:0007669"/>
    <property type="project" value="TreeGrafter"/>
</dbReference>
<evidence type="ECO:0000256" key="3">
    <source>
        <dbReference type="ARBA" id="ARBA00022490"/>
    </source>
</evidence>
<dbReference type="GO" id="GO:0097431">
    <property type="term" value="C:mitotic spindle pole"/>
    <property type="evidence" value="ECO:0007669"/>
    <property type="project" value="TreeGrafter"/>
</dbReference>
<dbReference type="InterPro" id="IPR011990">
    <property type="entry name" value="TPR-like_helical_dom_sf"/>
</dbReference>
<keyword evidence="5" id="KW-0802">TPR repeat</keyword>
<dbReference type="AlphaFoldDB" id="T1KHA5"/>
<reference evidence="11" key="1">
    <citation type="submission" date="2011-08" db="EMBL/GenBank/DDBJ databases">
        <authorList>
            <person name="Rombauts S."/>
        </authorList>
    </citation>
    <scope>NUCLEOTIDE SEQUENCE</scope>
    <source>
        <strain evidence="11">London</strain>
    </source>
</reference>
<evidence type="ECO:0000313" key="10">
    <source>
        <dbReference type="EnsemblMetazoa" id="tetur11g03670.1"/>
    </source>
</evidence>
<organism evidence="10 11">
    <name type="scientific">Tetranychus urticae</name>
    <name type="common">Two-spotted spider mite</name>
    <dbReference type="NCBI Taxonomy" id="32264"/>
    <lineage>
        <taxon>Eukaryota</taxon>
        <taxon>Metazoa</taxon>
        <taxon>Ecdysozoa</taxon>
        <taxon>Arthropoda</taxon>
        <taxon>Chelicerata</taxon>
        <taxon>Arachnida</taxon>
        <taxon>Acari</taxon>
        <taxon>Acariformes</taxon>
        <taxon>Trombidiformes</taxon>
        <taxon>Prostigmata</taxon>
        <taxon>Eleutherengona</taxon>
        <taxon>Raphignathae</taxon>
        <taxon>Tetranychoidea</taxon>
        <taxon>Tetranychidae</taxon>
        <taxon>Tetranychus</taxon>
    </lineage>
</organism>
<evidence type="ECO:0000256" key="9">
    <source>
        <dbReference type="SAM" id="MobiDB-lite"/>
    </source>
</evidence>
<evidence type="ECO:0000256" key="6">
    <source>
        <dbReference type="ARBA" id="ARBA00023212"/>
    </source>
</evidence>
<comment type="subcellular location">
    <subcellularLocation>
        <location evidence="1">Cytoplasm</location>
        <location evidence="1">Cytoskeleton</location>
    </subcellularLocation>
</comment>
<dbReference type="eggNOG" id="ENOG502QS2U">
    <property type="taxonomic scope" value="Eukaryota"/>
</dbReference>
<dbReference type="GO" id="GO:0005876">
    <property type="term" value="C:spindle microtubule"/>
    <property type="evidence" value="ECO:0007669"/>
    <property type="project" value="TreeGrafter"/>
</dbReference>
<evidence type="ECO:0000256" key="7">
    <source>
        <dbReference type="ARBA" id="ARBA00039966"/>
    </source>
</evidence>
<dbReference type="Proteomes" id="UP000015104">
    <property type="component" value="Unassembled WGS sequence"/>
</dbReference>
<name>T1KHA5_TETUR</name>
<dbReference type="GO" id="GO:0008017">
    <property type="term" value="F:microtubule binding"/>
    <property type="evidence" value="ECO:0007669"/>
    <property type="project" value="TreeGrafter"/>
</dbReference>
<dbReference type="OMA" id="KCAESHQ"/>
<dbReference type="EMBL" id="CAEY01000074">
    <property type="status" value="NOT_ANNOTATED_CDS"/>
    <property type="molecule type" value="Genomic_DNA"/>
</dbReference>
<feature type="region of interest" description="Disordered" evidence="9">
    <location>
        <begin position="1"/>
        <end position="31"/>
    </location>
</feature>
<protein>
    <recommendedName>
        <fullName evidence="7">Regulator of microtubule dynamics protein 1</fullName>
    </recommendedName>
    <alternativeName>
        <fullName evidence="8">Protein FAM82B</fullName>
    </alternativeName>
</protein>
<evidence type="ECO:0000256" key="5">
    <source>
        <dbReference type="ARBA" id="ARBA00022803"/>
    </source>
</evidence>
<dbReference type="OrthoDB" id="512473at2759"/>
<evidence type="ECO:0000256" key="2">
    <source>
        <dbReference type="ARBA" id="ARBA00011375"/>
    </source>
</evidence>
<keyword evidence="11" id="KW-1185">Reference proteome</keyword>
<keyword evidence="6" id="KW-0206">Cytoskeleton</keyword>
<dbReference type="KEGG" id="tut:107364007"/>
<proteinExistence type="predicted"/>
<accession>T1KHA5</accession>
<evidence type="ECO:0000256" key="1">
    <source>
        <dbReference type="ARBA" id="ARBA00004245"/>
    </source>
</evidence>
<dbReference type="Pfam" id="PF21033">
    <property type="entry name" value="RMD1-3"/>
    <property type="match status" value="1"/>
</dbReference>